<dbReference type="Proteomes" id="UP001515641">
    <property type="component" value="Unassembled WGS sequence"/>
</dbReference>
<dbReference type="RefSeq" id="WP_166452809.1">
    <property type="nucleotide sequence ID" value="NZ_JAAOMA010000025.1"/>
</dbReference>
<dbReference type="EMBL" id="JAAOMA010000025">
    <property type="protein sequence ID" value="NHR06914.1"/>
    <property type="molecule type" value="Genomic_DNA"/>
</dbReference>
<dbReference type="InterPro" id="IPR015421">
    <property type="entry name" value="PyrdxlP-dep_Trfase_major"/>
</dbReference>
<comment type="caution">
    <text evidence="3">The sequence shown here is derived from an EMBL/GenBank/DDBJ whole genome shotgun (WGS) entry which is preliminary data.</text>
</comment>
<organism evidence="3 4">
    <name type="scientific">Chromobacterium fluminis</name>
    <dbReference type="NCBI Taxonomy" id="3044269"/>
    <lineage>
        <taxon>Bacteria</taxon>
        <taxon>Pseudomonadati</taxon>
        <taxon>Pseudomonadota</taxon>
        <taxon>Betaproteobacteria</taxon>
        <taxon>Neisseriales</taxon>
        <taxon>Chromobacteriaceae</taxon>
        <taxon>Chromobacterium</taxon>
    </lineage>
</organism>
<evidence type="ECO:0000256" key="2">
    <source>
        <dbReference type="RuleBase" id="RU004508"/>
    </source>
</evidence>
<reference evidence="3 4" key="1">
    <citation type="submission" date="2020-03" db="EMBL/GenBank/DDBJ databases">
        <title>Draft genome sequence of environmentally isolated cultures.</title>
        <authorList>
            <person name="Wilson H.S."/>
            <person name="De Leon M.E."/>
        </authorList>
    </citation>
    <scope>NUCLEOTIDE SEQUENCE [LARGE SCALE GENOMIC DNA]</scope>
    <source>
        <strain evidence="3 4">HSC-31F16</strain>
    </source>
</reference>
<evidence type="ECO:0000313" key="4">
    <source>
        <dbReference type="Proteomes" id="UP001515641"/>
    </source>
</evidence>
<dbReference type="InterPro" id="IPR015424">
    <property type="entry name" value="PyrdxlP-dep_Trfase"/>
</dbReference>
<dbReference type="InterPro" id="IPR000653">
    <property type="entry name" value="DegT/StrS_aminotransferase"/>
</dbReference>
<name>A0ABX0LBM3_9NEIS</name>
<gene>
    <name evidence="3" type="ORF">HA052_17135</name>
</gene>
<dbReference type="PANTHER" id="PTHR30244:SF34">
    <property type="entry name" value="DTDP-4-AMINO-4,6-DIDEOXYGALACTOSE TRANSAMINASE"/>
    <property type="match status" value="1"/>
</dbReference>
<evidence type="ECO:0000313" key="3">
    <source>
        <dbReference type="EMBL" id="NHR06914.1"/>
    </source>
</evidence>
<keyword evidence="4" id="KW-1185">Reference proteome</keyword>
<protein>
    <submittedName>
        <fullName evidence="3">Uncharacterized protein</fullName>
    </submittedName>
</protein>
<dbReference type="SUPFAM" id="SSF53383">
    <property type="entry name" value="PLP-dependent transferases"/>
    <property type="match status" value="1"/>
</dbReference>
<proteinExistence type="inferred from homology"/>
<comment type="similarity">
    <text evidence="1 2">Belongs to the DegT/DnrJ/EryC1 family.</text>
</comment>
<dbReference type="Pfam" id="PF01041">
    <property type="entry name" value="DegT_DnrJ_EryC1"/>
    <property type="match status" value="1"/>
</dbReference>
<keyword evidence="2" id="KW-0663">Pyridoxal phosphate</keyword>
<dbReference type="Gene3D" id="3.40.640.10">
    <property type="entry name" value="Type I PLP-dependent aspartate aminotransferase-like (Major domain)"/>
    <property type="match status" value="1"/>
</dbReference>
<sequence>MIVLARPSPWHYLFSQNLDHVPSTAGPFSFYPRGRDALLAGLPLLGLSQGDVILVPAYICASITKPLQKMGYKVAFLDIESNLDFDSKKVLAAIAKYKVKAVLLVHFFGFPAAVKHIVEVCRPLGVKVIEDCCHSFLTSIDGVPVGSYGDAAIFSMRKTLPVPDGGALRFNHSVNEQSVLKNTLGEPQNAVRYFVSRALEGCIAVLGWPNIYSETVDNIRRKLQRGGKVEEQVSVVLPTIASKPLWHYLADECYLRETSRIIQGNYNQLVEACTAMGLISYIPKLPVGCTPQWAILEDHSGKLVSYLRRSGIGACRWPWHELPAEVAQDPLSYPISNMLNTRLALLPVHQSIGPYQLVRILSVLRRYVNSL</sequence>
<evidence type="ECO:0000256" key="1">
    <source>
        <dbReference type="ARBA" id="ARBA00037999"/>
    </source>
</evidence>
<dbReference type="PANTHER" id="PTHR30244">
    <property type="entry name" value="TRANSAMINASE"/>
    <property type="match status" value="1"/>
</dbReference>
<accession>A0ABX0LBM3</accession>